<keyword evidence="5" id="KW-1185">Reference proteome</keyword>
<evidence type="ECO:0000256" key="1">
    <source>
        <dbReference type="ARBA" id="ARBA00022679"/>
    </source>
</evidence>
<dbReference type="Gene3D" id="3.40.50.620">
    <property type="entry name" value="HUPs"/>
    <property type="match status" value="1"/>
</dbReference>
<dbReference type="Gene3D" id="3.90.79.10">
    <property type="entry name" value="Nucleoside Triphosphate Pyrophosphohydrolase"/>
    <property type="match status" value="1"/>
</dbReference>
<sequence length="343" mass="36725">MTTPPVQPHPRFGVYIGRFQPPHTAHLRVMEEALGKVGTLIVVIGSAHAPRTLKNPWTAGERGELIGAMLREAGVDPARVRLAAVPDHPYDEDRWLAAVRAGVEAHTGASPSRKGGDVALIGHLKDDSSYYLRSFPDWPFLPTAVVSPLSATDVRRAYFAGELDPVAGMVPPAVHAWLDAFRETPEFAELRADAAWLRETQEKAGTWPPLRVEALALVTDPAGRVLLTRRGERPGRGLLTLLGAGVLPSETLAAAARRAAAEALGVTPDDPALTPFPTPAAVYDAPGRSTRGRVIAHVFGLAWAGPAGGEGWTDPQEALAQPEAFFEDTHALLEQLLRPVAAR</sequence>
<evidence type="ECO:0000313" key="5">
    <source>
        <dbReference type="Proteomes" id="UP001302059"/>
    </source>
</evidence>
<dbReference type="PROSITE" id="PS51462">
    <property type="entry name" value="NUDIX"/>
    <property type="match status" value="1"/>
</dbReference>
<dbReference type="InterPro" id="IPR004821">
    <property type="entry name" value="Cyt_trans-like"/>
</dbReference>
<dbReference type="NCBIfam" id="TIGR00125">
    <property type="entry name" value="cyt_tran_rel"/>
    <property type="match status" value="1"/>
</dbReference>
<dbReference type="PANTHER" id="PTHR21342">
    <property type="entry name" value="PHOSPHOPANTETHEINE ADENYLYLTRANSFERASE"/>
    <property type="match status" value="1"/>
</dbReference>
<evidence type="ECO:0000259" key="3">
    <source>
        <dbReference type="PROSITE" id="PS51462"/>
    </source>
</evidence>
<organism evidence="4 5">
    <name type="scientific">Deinococcus rhizophilus</name>
    <dbReference type="NCBI Taxonomy" id="3049544"/>
    <lineage>
        <taxon>Bacteria</taxon>
        <taxon>Thermotogati</taxon>
        <taxon>Deinococcota</taxon>
        <taxon>Deinococci</taxon>
        <taxon>Deinococcales</taxon>
        <taxon>Deinococcaceae</taxon>
        <taxon>Deinococcus</taxon>
    </lineage>
</organism>
<dbReference type="GO" id="GO:0016779">
    <property type="term" value="F:nucleotidyltransferase activity"/>
    <property type="evidence" value="ECO:0007669"/>
    <property type="project" value="UniProtKB-KW"/>
</dbReference>
<reference evidence="4 5" key="1">
    <citation type="submission" date="2023-05" db="EMBL/GenBank/DDBJ databases">
        <authorList>
            <person name="Gao F."/>
        </authorList>
    </citation>
    <scope>NUCLEOTIDE SEQUENCE [LARGE SCALE GENOMIC DNA]</scope>
    <source>
        <strain evidence="4 5">MIMF12</strain>
    </source>
</reference>
<comment type="caution">
    <text evidence="4">The sequence shown here is derived from an EMBL/GenBank/DDBJ whole genome shotgun (WGS) entry which is preliminary data.</text>
</comment>
<evidence type="ECO:0000313" key="4">
    <source>
        <dbReference type="EMBL" id="MDL2344236.1"/>
    </source>
</evidence>
<keyword evidence="2 4" id="KW-0548">Nucleotidyltransferase</keyword>
<dbReference type="Proteomes" id="UP001302059">
    <property type="component" value="Unassembled WGS sequence"/>
</dbReference>
<dbReference type="Pfam" id="PF01467">
    <property type="entry name" value="CTP_transf_like"/>
    <property type="match status" value="1"/>
</dbReference>
<name>A0ABT7JGQ2_9DEIO</name>
<protein>
    <submittedName>
        <fullName evidence="4">Adenylyltransferase/cytidyltransferase family protein</fullName>
    </submittedName>
</protein>
<evidence type="ECO:0000256" key="2">
    <source>
        <dbReference type="ARBA" id="ARBA00022695"/>
    </source>
</evidence>
<dbReference type="EMBL" id="JASNGB010000067">
    <property type="protein sequence ID" value="MDL2344236.1"/>
    <property type="molecule type" value="Genomic_DNA"/>
</dbReference>
<dbReference type="SUPFAM" id="SSF55811">
    <property type="entry name" value="Nudix"/>
    <property type="match status" value="1"/>
</dbReference>
<dbReference type="InterPro" id="IPR015797">
    <property type="entry name" value="NUDIX_hydrolase-like_dom_sf"/>
</dbReference>
<feature type="domain" description="Nudix hydrolase" evidence="3">
    <location>
        <begin position="209"/>
        <end position="336"/>
    </location>
</feature>
<keyword evidence="1" id="KW-0808">Transferase</keyword>
<dbReference type="PANTHER" id="PTHR21342:SF0">
    <property type="entry name" value="BIFUNCTIONAL NMN ADENYLYLTRANSFERASE_NUDIX HYDROLASE"/>
    <property type="match status" value="1"/>
</dbReference>
<dbReference type="SUPFAM" id="SSF52374">
    <property type="entry name" value="Nucleotidylyl transferase"/>
    <property type="match status" value="1"/>
</dbReference>
<dbReference type="InterPro" id="IPR014729">
    <property type="entry name" value="Rossmann-like_a/b/a_fold"/>
</dbReference>
<gene>
    <name evidence="4" type="ORF">QOL99_08730</name>
</gene>
<dbReference type="InterPro" id="IPR000086">
    <property type="entry name" value="NUDIX_hydrolase_dom"/>
</dbReference>
<accession>A0ABT7JGQ2</accession>
<dbReference type="RefSeq" id="WP_285523060.1">
    <property type="nucleotide sequence ID" value="NZ_JASNGB010000067.1"/>
</dbReference>
<dbReference type="Pfam" id="PF00293">
    <property type="entry name" value="NUDIX"/>
    <property type="match status" value="1"/>
</dbReference>
<proteinExistence type="predicted"/>